<sequence precursor="true">MLRYLSIGLALWMGMLGSSIARGEQPPAGSKARVELRWVETKQVADLTEAEGFQSSCDPDSIVYPHRKPALVLTAVEVAEARLTNHDFSKSGLSRANYSVDLTLTKEARTKLAAACEGNQMRLLTVVLDGHYWGLYRYEKDAKAPFVPEAARAESFAPSVGYFSNMADAQRLVDAVK</sequence>
<reference evidence="1 2" key="1">
    <citation type="journal article" date="2009" name="Stand. Genomic Sci.">
        <title>Complete genome sequence of Pirellula staleyi type strain (ATCC 27377).</title>
        <authorList>
            <person name="Clum A."/>
            <person name="Tindall B.J."/>
            <person name="Sikorski J."/>
            <person name="Ivanova N."/>
            <person name="Mavrommatis K."/>
            <person name="Lucas S."/>
            <person name="Glavina del Rio T."/>
            <person name="Nolan M."/>
            <person name="Chen F."/>
            <person name="Tice H."/>
            <person name="Pitluck S."/>
            <person name="Cheng J.F."/>
            <person name="Chertkov O."/>
            <person name="Brettin T."/>
            <person name="Han C."/>
            <person name="Detter J.C."/>
            <person name="Kuske C."/>
            <person name="Bruce D."/>
            <person name="Goodwin L."/>
            <person name="Ovchinikova G."/>
            <person name="Pati A."/>
            <person name="Mikhailova N."/>
            <person name="Chen A."/>
            <person name="Palaniappan K."/>
            <person name="Land M."/>
            <person name="Hauser L."/>
            <person name="Chang Y.J."/>
            <person name="Jeffries C.D."/>
            <person name="Chain P."/>
            <person name="Rohde M."/>
            <person name="Goker M."/>
            <person name="Bristow J."/>
            <person name="Eisen J.A."/>
            <person name="Markowitz V."/>
            <person name="Hugenholtz P."/>
            <person name="Kyrpides N.C."/>
            <person name="Klenk H.P."/>
            <person name="Lapidus A."/>
        </authorList>
    </citation>
    <scope>NUCLEOTIDE SEQUENCE [LARGE SCALE GENOMIC DNA]</scope>
    <source>
        <strain evidence="2">ATCC 27377 / DSM 6068 / ICPB 4128</strain>
    </source>
</reference>
<organism evidence="1 2">
    <name type="scientific">Pirellula staleyi (strain ATCC 27377 / DSM 6068 / ICPB 4128)</name>
    <name type="common">Pirella staleyi</name>
    <dbReference type="NCBI Taxonomy" id="530564"/>
    <lineage>
        <taxon>Bacteria</taxon>
        <taxon>Pseudomonadati</taxon>
        <taxon>Planctomycetota</taxon>
        <taxon>Planctomycetia</taxon>
        <taxon>Pirellulales</taxon>
        <taxon>Pirellulaceae</taxon>
        <taxon>Pirellula</taxon>
    </lineage>
</organism>
<proteinExistence type="predicted"/>
<protein>
    <submittedName>
        <fullName evidence="1">Uncharacterized protein</fullName>
    </submittedName>
</protein>
<name>D2R5H1_PIRSD</name>
<dbReference type="HOGENOM" id="CLU_1516555_0_0_0"/>
<dbReference type="EMBL" id="CP001848">
    <property type="protein sequence ID" value="ADB15430.1"/>
    <property type="molecule type" value="Genomic_DNA"/>
</dbReference>
<accession>D2R5H1</accession>
<evidence type="ECO:0000313" key="1">
    <source>
        <dbReference type="EMBL" id="ADB15430.1"/>
    </source>
</evidence>
<keyword evidence="2" id="KW-1185">Reference proteome</keyword>
<dbReference type="KEGG" id="psl:Psta_0744"/>
<gene>
    <name evidence="1" type="ordered locus">Psta_0744</name>
</gene>
<dbReference type="Proteomes" id="UP000001887">
    <property type="component" value="Chromosome"/>
</dbReference>
<dbReference type="AlphaFoldDB" id="D2R5H1"/>
<evidence type="ECO:0000313" key="2">
    <source>
        <dbReference type="Proteomes" id="UP000001887"/>
    </source>
</evidence>